<reference evidence="1" key="1">
    <citation type="submission" date="2022-08" db="EMBL/GenBank/DDBJ databases">
        <authorList>
            <person name="Deng Y."/>
            <person name="Han X.-F."/>
            <person name="Zhang Y.-Q."/>
        </authorList>
    </citation>
    <scope>NUCLEOTIDE SEQUENCE</scope>
    <source>
        <strain evidence="1">CPCC 203386</strain>
    </source>
</reference>
<dbReference type="EMBL" id="JANLCJ010000354">
    <property type="protein sequence ID" value="MCS5737028.1"/>
    <property type="molecule type" value="Genomic_DNA"/>
</dbReference>
<accession>A0ABT2HAR5</accession>
<evidence type="ECO:0000313" key="2">
    <source>
        <dbReference type="Proteomes" id="UP001165586"/>
    </source>
</evidence>
<comment type="caution">
    <text evidence="1">The sequence shown here is derived from an EMBL/GenBank/DDBJ whole genome shotgun (WGS) entry which is preliminary data.</text>
</comment>
<dbReference type="RefSeq" id="WP_259543315.1">
    <property type="nucleotide sequence ID" value="NZ_JANLCJ010000354.1"/>
</dbReference>
<dbReference type="Proteomes" id="UP001165586">
    <property type="component" value="Unassembled WGS sequence"/>
</dbReference>
<feature type="non-terminal residue" evidence="1">
    <location>
        <position position="99"/>
    </location>
</feature>
<sequence length="99" mass="11443">MNIQKIADKHNTSKMRKKDFQYAFKVIDNIQTELESHLDSSRRKYKGVVHTNQLDRVLPEAQKLAKLNDAELSVLVSHGLIADILDGLDSVREKWKQLE</sequence>
<protein>
    <recommendedName>
        <fullName evidence="3">Phage protein</fullName>
    </recommendedName>
</protein>
<keyword evidence="2" id="KW-1185">Reference proteome</keyword>
<organism evidence="1 2">
    <name type="scientific">Herbiconiux daphne</name>
    <dbReference type="NCBI Taxonomy" id="2970914"/>
    <lineage>
        <taxon>Bacteria</taxon>
        <taxon>Bacillati</taxon>
        <taxon>Actinomycetota</taxon>
        <taxon>Actinomycetes</taxon>
        <taxon>Micrococcales</taxon>
        <taxon>Microbacteriaceae</taxon>
        <taxon>Herbiconiux</taxon>
    </lineage>
</organism>
<gene>
    <name evidence="1" type="ORF">N1032_25200</name>
</gene>
<name>A0ABT2HAR5_9MICO</name>
<evidence type="ECO:0008006" key="3">
    <source>
        <dbReference type="Google" id="ProtNLM"/>
    </source>
</evidence>
<proteinExistence type="predicted"/>
<evidence type="ECO:0000313" key="1">
    <source>
        <dbReference type="EMBL" id="MCS5737028.1"/>
    </source>
</evidence>